<evidence type="ECO:0000313" key="9">
    <source>
        <dbReference type="Proteomes" id="UP000037239"/>
    </source>
</evidence>
<dbReference type="AlphaFoldDB" id="A0AB34T7J5"/>
<organism evidence="8 9">
    <name type="scientific">Bifidobacterium animalis subsp. animalis MCC 0483</name>
    <dbReference type="NCBI Taxonomy" id="1365955"/>
    <lineage>
        <taxon>Bacteria</taxon>
        <taxon>Bacillati</taxon>
        <taxon>Actinomycetota</taxon>
        <taxon>Actinomycetes</taxon>
        <taxon>Bifidobacteriales</taxon>
        <taxon>Bifidobacteriaceae</taxon>
        <taxon>Bifidobacterium</taxon>
    </lineage>
</organism>
<reference evidence="8 9" key="1">
    <citation type="journal article" date="2015" name="Int J Genomics">
        <title>Comparative Genomics Revealed Genetic Diversity and Species/Strain-Level Differences in Carbohydrate Metabolism of Three Probiotic Bifidobacterial Species.</title>
        <authorList>
            <person name="Odamaki T."/>
            <person name="Horigome A."/>
            <person name="Sugahara H."/>
            <person name="Hashikura N."/>
            <person name="Minami J."/>
            <person name="Xiao J.Z."/>
            <person name="Abe F."/>
        </authorList>
    </citation>
    <scope>NUCLEOTIDE SEQUENCE [LARGE SCALE GENOMIC DNA]</scope>
    <source>
        <strain evidence="8 9">MCC 0483</strain>
    </source>
</reference>
<comment type="similarity">
    <text evidence="2">Belongs to the polysaccharide synthase family.</text>
</comment>
<feature type="transmembrane region" description="Helical" evidence="7">
    <location>
        <begin position="387"/>
        <end position="407"/>
    </location>
</feature>
<proteinExistence type="inferred from homology"/>
<feature type="transmembrane region" description="Helical" evidence="7">
    <location>
        <begin position="175"/>
        <end position="194"/>
    </location>
</feature>
<sequence length="488" mass="54620">MEKKARQKGMSFLKASAIQFTSKYINVALQLVLTAILARMLSPEQYGVMAGITTFTGFFFLLGDMGFGPAIIQFKQLTDRDYGGIFVFSLILGVLLSVAFAALAYPISWFFHDAAYVDLCWLACIYVFFSAINMVPNGLLLKGKKFFTIGIRLVVTTLIGGAVAIFLAYHGLGTAALVWNLNLTAILVFFWNVASIRNQLSFRGMHMLKSVHTVLSYSLYQAGFSIINYFSRNTDHLIIGRFFGSAPLGLYDKAYKLTSYPIQFIPGILGTVLQPYLSAYQNNKEKLFHYQMLLVRFLAIAGSFFMFVCMLCGSDIVYIMYGSQWAGCVPLFLILSASIAFQMVMNVTGGILQSAGRTDLLFRQGLLATIIMLMLVFLGAFSRNLYVLTSCVSVAFFFQTFTVAYYTAVKAFGHTMRDFMLPVIRVIVLSLIIAIPQLVTRYVLHWYLGNAVLNLLVYVVVYAVLFGALFMWTGDLRELVRAVRKRGE</sequence>
<keyword evidence="3" id="KW-1003">Cell membrane</keyword>
<comment type="subcellular location">
    <subcellularLocation>
        <location evidence="1">Cell membrane</location>
        <topology evidence="1">Multi-pass membrane protein</topology>
    </subcellularLocation>
</comment>
<dbReference type="Pfam" id="PF13440">
    <property type="entry name" value="Polysacc_synt_3"/>
    <property type="match status" value="1"/>
</dbReference>
<feature type="transmembrane region" description="Helical" evidence="7">
    <location>
        <begin position="324"/>
        <end position="348"/>
    </location>
</feature>
<keyword evidence="6 7" id="KW-0472">Membrane</keyword>
<feature type="transmembrane region" description="Helical" evidence="7">
    <location>
        <begin position="419"/>
        <end position="439"/>
    </location>
</feature>
<feature type="transmembrane region" description="Helical" evidence="7">
    <location>
        <begin position="21"/>
        <end position="42"/>
    </location>
</feature>
<feature type="transmembrane region" description="Helical" evidence="7">
    <location>
        <begin position="260"/>
        <end position="281"/>
    </location>
</feature>
<feature type="transmembrane region" description="Helical" evidence="7">
    <location>
        <begin position="360"/>
        <end position="381"/>
    </location>
</feature>
<feature type="transmembrane region" description="Helical" evidence="7">
    <location>
        <begin position="451"/>
        <end position="472"/>
    </location>
</feature>
<name>A0AB34T7J5_9BIFI</name>
<evidence type="ECO:0000256" key="2">
    <source>
        <dbReference type="ARBA" id="ARBA00007430"/>
    </source>
</evidence>
<evidence type="ECO:0000256" key="5">
    <source>
        <dbReference type="ARBA" id="ARBA00022989"/>
    </source>
</evidence>
<feature type="transmembrane region" description="Helical" evidence="7">
    <location>
        <begin position="146"/>
        <end position="169"/>
    </location>
</feature>
<protein>
    <recommendedName>
        <fullName evidence="10">Lipopolysaccharide biosynthesis protein</fullName>
    </recommendedName>
</protein>
<evidence type="ECO:0000256" key="1">
    <source>
        <dbReference type="ARBA" id="ARBA00004651"/>
    </source>
</evidence>
<keyword evidence="5 7" id="KW-1133">Transmembrane helix</keyword>
<dbReference type="GO" id="GO:0005886">
    <property type="term" value="C:plasma membrane"/>
    <property type="evidence" value="ECO:0007669"/>
    <property type="project" value="UniProtKB-SubCell"/>
</dbReference>
<dbReference type="InterPro" id="IPR050833">
    <property type="entry name" value="Poly_Biosynth_Transport"/>
</dbReference>
<feature type="transmembrane region" description="Helical" evidence="7">
    <location>
        <begin position="84"/>
        <end position="108"/>
    </location>
</feature>
<dbReference type="Proteomes" id="UP000037239">
    <property type="component" value="Unassembled WGS sequence"/>
</dbReference>
<evidence type="ECO:0000256" key="7">
    <source>
        <dbReference type="SAM" id="Phobius"/>
    </source>
</evidence>
<keyword evidence="4 7" id="KW-0812">Transmembrane</keyword>
<evidence type="ECO:0008006" key="10">
    <source>
        <dbReference type="Google" id="ProtNLM"/>
    </source>
</evidence>
<evidence type="ECO:0000313" key="8">
    <source>
        <dbReference type="EMBL" id="KOA47932.1"/>
    </source>
</evidence>
<accession>A0AB34T7J5</accession>
<dbReference type="CDD" id="cd13127">
    <property type="entry name" value="MATE_tuaB_like"/>
    <property type="match status" value="1"/>
</dbReference>
<evidence type="ECO:0000256" key="3">
    <source>
        <dbReference type="ARBA" id="ARBA00022475"/>
    </source>
</evidence>
<feature type="transmembrane region" description="Helical" evidence="7">
    <location>
        <begin position="293"/>
        <end position="318"/>
    </location>
</feature>
<comment type="caution">
    <text evidence="8">The sequence shown here is derived from an EMBL/GenBank/DDBJ whole genome shotgun (WGS) entry which is preliminary data.</text>
</comment>
<dbReference type="PANTHER" id="PTHR30250">
    <property type="entry name" value="PST FAMILY PREDICTED COLANIC ACID TRANSPORTER"/>
    <property type="match status" value="1"/>
</dbReference>
<evidence type="ECO:0000256" key="4">
    <source>
        <dbReference type="ARBA" id="ARBA00022692"/>
    </source>
</evidence>
<dbReference type="PANTHER" id="PTHR30250:SF10">
    <property type="entry name" value="LIPOPOLYSACCHARIDE BIOSYNTHESIS PROTEIN WZXC"/>
    <property type="match status" value="1"/>
</dbReference>
<gene>
    <name evidence="8" type="ORF">BAAM0483_09050</name>
</gene>
<dbReference type="RefSeq" id="WP_052826737.1">
    <property type="nucleotide sequence ID" value="NZ_AWFK01000020.1"/>
</dbReference>
<evidence type="ECO:0000256" key="6">
    <source>
        <dbReference type="ARBA" id="ARBA00023136"/>
    </source>
</evidence>
<feature type="transmembrane region" description="Helical" evidence="7">
    <location>
        <begin position="114"/>
        <end position="134"/>
    </location>
</feature>
<feature type="transmembrane region" description="Helical" evidence="7">
    <location>
        <begin position="48"/>
        <end position="72"/>
    </location>
</feature>
<dbReference type="EMBL" id="AWFK01000020">
    <property type="protein sequence ID" value="KOA47932.1"/>
    <property type="molecule type" value="Genomic_DNA"/>
</dbReference>